<organism evidence="7 8">
    <name type="scientific">[Emmonsia] crescens</name>
    <dbReference type="NCBI Taxonomy" id="73230"/>
    <lineage>
        <taxon>Eukaryota</taxon>
        <taxon>Fungi</taxon>
        <taxon>Dikarya</taxon>
        <taxon>Ascomycota</taxon>
        <taxon>Pezizomycotina</taxon>
        <taxon>Eurotiomycetes</taxon>
        <taxon>Eurotiomycetidae</taxon>
        <taxon>Onygenales</taxon>
        <taxon>Ajellomycetaceae</taxon>
        <taxon>Emergomyces</taxon>
    </lineage>
</organism>
<name>A0A0G2ICL8_9EURO</name>
<dbReference type="SUPFAM" id="SSF56112">
    <property type="entry name" value="Protein kinase-like (PK-like)"/>
    <property type="match status" value="1"/>
</dbReference>
<comment type="similarity">
    <text evidence="2">Belongs to the AIM9 family.</text>
</comment>
<evidence type="ECO:0000313" key="8">
    <source>
        <dbReference type="Proteomes" id="UP000034164"/>
    </source>
</evidence>
<dbReference type="InterPro" id="IPR011009">
    <property type="entry name" value="Kinase-like_dom_sf"/>
</dbReference>
<accession>A0A0G2ICL8</accession>
<keyword evidence="4" id="KW-0809">Transit peptide</keyword>
<evidence type="ECO:0000256" key="3">
    <source>
        <dbReference type="ARBA" id="ARBA00016197"/>
    </source>
</evidence>
<dbReference type="PANTHER" id="PTHR36091:SF1">
    <property type="entry name" value="ALTERED INHERITANCE OF MITOCHONDRIA PROTEIN 9, MITOCHONDRIAL"/>
    <property type="match status" value="1"/>
</dbReference>
<evidence type="ECO:0000256" key="4">
    <source>
        <dbReference type="ARBA" id="ARBA00022946"/>
    </source>
</evidence>
<comment type="subcellular location">
    <subcellularLocation>
        <location evidence="1">Mitochondrion</location>
    </subcellularLocation>
</comment>
<keyword evidence="5" id="KW-0496">Mitochondrion</keyword>
<dbReference type="GO" id="GO:0005739">
    <property type="term" value="C:mitochondrion"/>
    <property type="evidence" value="ECO:0007669"/>
    <property type="project" value="UniProtKB-SubCell"/>
</dbReference>
<dbReference type="Proteomes" id="UP000034164">
    <property type="component" value="Unassembled WGS sequence"/>
</dbReference>
<dbReference type="VEuPathDB" id="FungiDB:EMCG_06357"/>
<comment type="caution">
    <text evidence="7">The sequence shown here is derived from an EMBL/GenBank/DDBJ whole genome shotgun (WGS) entry which is preliminary data.</text>
</comment>
<protein>
    <recommendedName>
        <fullName evidence="3">Altered inheritance of mitochondria protein 9, mitochondrial</fullName>
    </recommendedName>
    <alternativeName>
        <fullName evidence="6">Found in mitochondrial proteome protein 29</fullName>
    </alternativeName>
</protein>
<dbReference type="InterPro" id="IPR051035">
    <property type="entry name" value="Mito_inheritance_9"/>
</dbReference>
<evidence type="ECO:0000313" key="7">
    <source>
        <dbReference type="EMBL" id="KKZ68015.1"/>
    </source>
</evidence>
<evidence type="ECO:0000256" key="5">
    <source>
        <dbReference type="ARBA" id="ARBA00023128"/>
    </source>
</evidence>
<sequence>MGQDSQLFEYTRGRFLLDESKQMARRRVQFSIDKLASVAATTVLTLKNVEMFCMYNKAYILTMNNGKEVITKIPNPNANIPYCTTTSEVATKDFTRNILQTPAPHVYTWNVHVDENIPVGAEYIVMEKMPGVPLSKVFDCQKRWTHAKFTQFRSLYYAKDINSHQPDPLYIRDRESVRDSRFAIGPAVARE</sequence>
<evidence type="ECO:0000256" key="6">
    <source>
        <dbReference type="ARBA" id="ARBA00031849"/>
    </source>
</evidence>
<proteinExistence type="inferred from homology"/>
<dbReference type="EMBL" id="LCZI01000157">
    <property type="protein sequence ID" value="KKZ68015.1"/>
    <property type="molecule type" value="Genomic_DNA"/>
</dbReference>
<reference evidence="8" key="1">
    <citation type="journal article" date="2015" name="PLoS Genet.">
        <title>The dynamic genome and transcriptome of the human fungal pathogen Blastomyces and close relative Emmonsia.</title>
        <authorList>
            <person name="Munoz J.F."/>
            <person name="Gauthier G.M."/>
            <person name="Desjardins C.A."/>
            <person name="Gallo J.E."/>
            <person name="Holder J."/>
            <person name="Sullivan T.D."/>
            <person name="Marty A.J."/>
            <person name="Carmen J.C."/>
            <person name="Chen Z."/>
            <person name="Ding L."/>
            <person name="Gujja S."/>
            <person name="Magrini V."/>
            <person name="Misas E."/>
            <person name="Mitreva M."/>
            <person name="Priest M."/>
            <person name="Saif S."/>
            <person name="Whiston E.A."/>
            <person name="Young S."/>
            <person name="Zeng Q."/>
            <person name="Goldman W.E."/>
            <person name="Mardis E.R."/>
            <person name="Taylor J.W."/>
            <person name="McEwen J.G."/>
            <person name="Clay O.K."/>
            <person name="Klein B.S."/>
            <person name="Cuomo C.A."/>
        </authorList>
    </citation>
    <scope>NUCLEOTIDE SEQUENCE [LARGE SCALE GENOMIC DNA]</scope>
    <source>
        <strain evidence="8">UAMH 3008</strain>
    </source>
</reference>
<evidence type="ECO:0000256" key="1">
    <source>
        <dbReference type="ARBA" id="ARBA00004173"/>
    </source>
</evidence>
<dbReference type="PANTHER" id="PTHR36091">
    <property type="entry name" value="ALTERED INHERITANCE OF MITOCHONDRIA PROTEIN 9, MITOCHONDRIAL"/>
    <property type="match status" value="1"/>
</dbReference>
<gene>
    <name evidence="7" type="ORF">EMCG_06357</name>
</gene>
<dbReference type="OrthoDB" id="4188486at2759"/>
<dbReference type="AlphaFoldDB" id="A0A0G2ICL8"/>
<evidence type="ECO:0000256" key="2">
    <source>
        <dbReference type="ARBA" id="ARBA00005543"/>
    </source>
</evidence>